<dbReference type="PANTHER" id="PTHR12086:SF12">
    <property type="entry name" value="EF-HAND DOMAIN-CONTAINING FAMILY MEMBER B"/>
    <property type="match status" value="1"/>
</dbReference>
<keyword evidence="12" id="KW-1185">Reference proteome</keyword>
<dbReference type="PROSITE" id="PS50222">
    <property type="entry name" value="EF_HAND_2"/>
    <property type="match status" value="2"/>
</dbReference>
<proteinExistence type="predicted"/>
<reference evidence="11 12" key="1">
    <citation type="submission" date="2016-07" db="EMBL/GenBank/DDBJ databases">
        <title>Disparate Historic Effective Population Sizes Predicted by Modern Levels of Genome Diversity for the Scaled Quail (Callipepla squamata) and the Northern Bobwhite (Colinus virginianus): Inferences from First and Second Generation Draft Genome Assemblies for Sympatric New World Quail.</title>
        <authorList>
            <person name="Oldeschulte D.L."/>
            <person name="Halley Y.A."/>
            <person name="Bhattarai E.K."/>
            <person name="Brashear W.A."/>
            <person name="Hill J."/>
            <person name="Metz R.P."/>
            <person name="Johnson C.D."/>
            <person name="Rollins D."/>
            <person name="Peterson M.J."/>
            <person name="Bickhart D.M."/>
            <person name="Decker J.E."/>
            <person name="Seabury C.M."/>
        </authorList>
    </citation>
    <scope>NUCLEOTIDE SEQUENCE [LARGE SCALE GENOMIC DNA]</scope>
    <source>
        <strain evidence="11 12">Texas</strain>
        <tissue evidence="11">Leg muscle</tissue>
    </source>
</reference>
<keyword evidence="9" id="KW-0966">Cell projection</keyword>
<protein>
    <recommendedName>
        <fullName evidence="10">EF-hand domain-containing protein</fullName>
    </recommendedName>
</protein>
<evidence type="ECO:0000256" key="2">
    <source>
        <dbReference type="ARBA" id="ARBA00022490"/>
    </source>
</evidence>
<accession>A0A226N4Q1</accession>
<evidence type="ECO:0000259" key="10">
    <source>
        <dbReference type="PROSITE" id="PS50222"/>
    </source>
</evidence>
<organism evidence="11 12">
    <name type="scientific">Callipepla squamata</name>
    <name type="common">Scaled quail</name>
    <dbReference type="NCBI Taxonomy" id="9009"/>
    <lineage>
        <taxon>Eukaryota</taxon>
        <taxon>Metazoa</taxon>
        <taxon>Chordata</taxon>
        <taxon>Craniata</taxon>
        <taxon>Vertebrata</taxon>
        <taxon>Euteleostomi</taxon>
        <taxon>Archelosauria</taxon>
        <taxon>Archosauria</taxon>
        <taxon>Dinosauria</taxon>
        <taxon>Saurischia</taxon>
        <taxon>Theropoda</taxon>
        <taxon>Coelurosauria</taxon>
        <taxon>Aves</taxon>
        <taxon>Neognathae</taxon>
        <taxon>Galloanserae</taxon>
        <taxon>Galliformes</taxon>
        <taxon>Odontophoridae</taxon>
        <taxon>Callipepla</taxon>
    </lineage>
</organism>
<keyword evidence="2" id="KW-0963">Cytoplasm</keyword>
<dbReference type="PROSITE" id="PS00018">
    <property type="entry name" value="EF_HAND_1"/>
    <property type="match status" value="1"/>
</dbReference>
<keyword evidence="5" id="KW-0106">Calcium</keyword>
<evidence type="ECO:0000256" key="9">
    <source>
        <dbReference type="ARBA" id="ARBA00023273"/>
    </source>
</evidence>
<dbReference type="InterPro" id="IPR011992">
    <property type="entry name" value="EF-hand-dom_pair"/>
</dbReference>
<evidence type="ECO:0000256" key="8">
    <source>
        <dbReference type="ARBA" id="ARBA00023212"/>
    </source>
</evidence>
<dbReference type="EMBL" id="MCFN01000227">
    <property type="protein sequence ID" value="OXB62239.1"/>
    <property type="molecule type" value="Genomic_DNA"/>
</dbReference>
<dbReference type="Gene3D" id="1.10.238.10">
    <property type="entry name" value="EF-hand"/>
    <property type="match status" value="1"/>
</dbReference>
<evidence type="ECO:0000256" key="1">
    <source>
        <dbReference type="ARBA" id="ARBA00004611"/>
    </source>
</evidence>
<dbReference type="InterPro" id="IPR002048">
    <property type="entry name" value="EF_hand_dom"/>
</dbReference>
<evidence type="ECO:0000256" key="7">
    <source>
        <dbReference type="ARBA" id="ARBA00023069"/>
    </source>
</evidence>
<dbReference type="InterPro" id="IPR057428">
    <property type="entry name" value="EFHB_EF-hand_C"/>
</dbReference>
<evidence type="ECO:0000256" key="5">
    <source>
        <dbReference type="ARBA" id="ARBA00022837"/>
    </source>
</evidence>
<name>A0A226N4Q1_CALSU</name>
<dbReference type="Pfam" id="PF25325">
    <property type="entry name" value="EF-hand_EFHB_C"/>
    <property type="match status" value="1"/>
</dbReference>
<evidence type="ECO:0000256" key="6">
    <source>
        <dbReference type="ARBA" id="ARBA00022846"/>
    </source>
</evidence>
<gene>
    <name evidence="11" type="ORF">ASZ78_009859</name>
</gene>
<dbReference type="Proteomes" id="UP000198323">
    <property type="component" value="Unassembled WGS sequence"/>
</dbReference>
<dbReference type="InterPro" id="IPR040193">
    <property type="entry name" value="EFHC1/EFHC2/EFHB"/>
</dbReference>
<keyword evidence="3" id="KW-0479">Metal-binding</keyword>
<dbReference type="CDD" id="cd00051">
    <property type="entry name" value="EFh"/>
    <property type="match status" value="1"/>
</dbReference>
<evidence type="ECO:0000313" key="11">
    <source>
        <dbReference type="EMBL" id="OXB62239.1"/>
    </source>
</evidence>
<evidence type="ECO:0000313" key="12">
    <source>
        <dbReference type="Proteomes" id="UP000198323"/>
    </source>
</evidence>
<keyword evidence="6" id="KW-0282">Flagellum</keyword>
<dbReference type="InterPro" id="IPR018247">
    <property type="entry name" value="EF_Hand_1_Ca_BS"/>
</dbReference>
<dbReference type="PANTHER" id="PTHR12086">
    <property type="entry name" value="EF-HAND DOMAIN C-TERMINAL CONTAINING PROTEIN"/>
    <property type="match status" value="1"/>
</dbReference>
<keyword evidence="4" id="KW-0677">Repeat</keyword>
<dbReference type="SMART" id="SM00054">
    <property type="entry name" value="EFh"/>
    <property type="match status" value="2"/>
</dbReference>
<dbReference type="Pfam" id="PF13499">
    <property type="entry name" value="EF-hand_7"/>
    <property type="match status" value="1"/>
</dbReference>
<keyword evidence="8" id="KW-0206">Cytoskeleton</keyword>
<dbReference type="OrthoDB" id="2096280at2759"/>
<feature type="domain" description="EF-hand" evidence="10">
    <location>
        <begin position="193"/>
        <end position="228"/>
    </location>
</feature>
<dbReference type="AlphaFoldDB" id="A0A226N4Q1"/>
<sequence>MSCLPGQFHRQIFPHCRSIVKKFRNTTNPAPGAKRIFYGRADDPDIAAHLTHSITSGEAINRKYDSPNFSKSRVYGIETPHFEDGRNVSKSLNRLCDWQVKRAAKIVSKRIDDFKEKFQPQIGKALDPVPSEFLRGKGRERAVLAAVRQSLKKANYENFGMLLEAFRHYDKNGDGMIDKNDLRKSCFQLNLNLDSELLDSLFDYCDLEKDGFINYLEFVNFLNWKDKKAVEEFEEKVITKGYPVCGVPTIRSDIPTPRIRRISDRTNYGDEANAYALLFPSVFGQKGVYEGDFFKSRPKAEVAKIFRNIGVNVSDERFEDIWKQACMKEQKEEVGVQSIRNIMDEIHASHTKDRC</sequence>
<dbReference type="STRING" id="9009.A0A226N4Q1"/>
<dbReference type="GO" id="GO:0005509">
    <property type="term" value="F:calcium ion binding"/>
    <property type="evidence" value="ECO:0007669"/>
    <property type="project" value="InterPro"/>
</dbReference>
<dbReference type="SUPFAM" id="SSF47473">
    <property type="entry name" value="EF-hand"/>
    <property type="match status" value="1"/>
</dbReference>
<evidence type="ECO:0000256" key="3">
    <source>
        <dbReference type="ARBA" id="ARBA00022723"/>
    </source>
</evidence>
<comment type="caution">
    <text evidence="11">The sequence shown here is derived from an EMBL/GenBank/DDBJ whole genome shotgun (WGS) entry which is preliminary data.</text>
</comment>
<evidence type="ECO:0000256" key="4">
    <source>
        <dbReference type="ARBA" id="ARBA00022737"/>
    </source>
</evidence>
<keyword evidence="7" id="KW-0969">Cilium</keyword>
<feature type="domain" description="EF-hand" evidence="10">
    <location>
        <begin position="157"/>
        <end position="192"/>
    </location>
</feature>
<comment type="subcellular location">
    <subcellularLocation>
        <location evidence="1">Cytoplasm</location>
        <location evidence="1">Cytoskeleton</location>
        <location evidence="1">Flagellum axoneme</location>
    </subcellularLocation>
</comment>